<keyword evidence="4" id="KW-1185">Reference proteome</keyword>
<dbReference type="SUPFAM" id="SSF47406">
    <property type="entry name" value="SinR repressor dimerisation domain-like"/>
    <property type="match status" value="1"/>
</dbReference>
<sequence>MKKANLLAKQGRKATDLRHNFDSWATKSNKPGGNMDTQSTQSSQTQDIKLPTIDLEWLQLLLVAKSMGLSIEDIRVFLRNNSDNVEM</sequence>
<evidence type="ECO:0000313" key="3">
    <source>
        <dbReference type="EMBL" id="EKN68974.1"/>
    </source>
</evidence>
<dbReference type="PROSITE" id="PS51500">
    <property type="entry name" value="SIN"/>
    <property type="match status" value="1"/>
</dbReference>
<dbReference type="PATRIC" id="fig|1131731.3.peg.379"/>
<evidence type="ECO:0000256" key="1">
    <source>
        <dbReference type="SAM" id="MobiDB-lite"/>
    </source>
</evidence>
<protein>
    <recommendedName>
        <fullName evidence="2">Sin domain-containing protein</fullName>
    </recommendedName>
</protein>
<feature type="region of interest" description="Disordered" evidence="1">
    <location>
        <begin position="1"/>
        <end position="46"/>
    </location>
</feature>
<comment type="caution">
    <text evidence="3">The sequence shown here is derived from an EMBL/GenBank/DDBJ whole genome shotgun (WGS) entry which is preliminary data.</text>
</comment>
<evidence type="ECO:0000313" key="4">
    <source>
        <dbReference type="Proteomes" id="UP000006315"/>
    </source>
</evidence>
<dbReference type="STRING" id="1131731.BAZO_01862"/>
<dbReference type="Pfam" id="PF08671">
    <property type="entry name" value="SinI"/>
    <property type="match status" value="1"/>
</dbReference>
<dbReference type="InterPro" id="IPR010981">
    <property type="entry name" value="SinR/SinI_dimer_dom"/>
</dbReference>
<name>K6DL12_SCHAZ</name>
<dbReference type="InterPro" id="IPR036281">
    <property type="entry name" value="SinR/SinI_dimer_dom_sf"/>
</dbReference>
<gene>
    <name evidence="3" type="ORF">BAZO_01862</name>
</gene>
<evidence type="ECO:0000259" key="2">
    <source>
        <dbReference type="PROSITE" id="PS51500"/>
    </source>
</evidence>
<accession>K6DL12</accession>
<dbReference type="GO" id="GO:0046983">
    <property type="term" value="F:protein dimerization activity"/>
    <property type="evidence" value="ECO:0007669"/>
    <property type="project" value="InterPro"/>
</dbReference>
<dbReference type="Proteomes" id="UP000006315">
    <property type="component" value="Unassembled WGS sequence"/>
</dbReference>
<dbReference type="GO" id="GO:0006355">
    <property type="term" value="P:regulation of DNA-templated transcription"/>
    <property type="evidence" value="ECO:0007669"/>
    <property type="project" value="InterPro"/>
</dbReference>
<organism evidence="3 4">
    <name type="scientific">Schinkia azotoformans LMG 9581</name>
    <dbReference type="NCBI Taxonomy" id="1131731"/>
    <lineage>
        <taxon>Bacteria</taxon>
        <taxon>Bacillati</taxon>
        <taxon>Bacillota</taxon>
        <taxon>Bacilli</taxon>
        <taxon>Bacillales</taxon>
        <taxon>Bacillaceae</taxon>
        <taxon>Calidifontibacillus/Schinkia group</taxon>
        <taxon>Schinkia</taxon>
    </lineage>
</organism>
<proteinExistence type="predicted"/>
<dbReference type="EMBL" id="AJLR01000033">
    <property type="protein sequence ID" value="EKN68974.1"/>
    <property type="molecule type" value="Genomic_DNA"/>
</dbReference>
<feature type="compositionally biased region" description="Low complexity" evidence="1">
    <location>
        <begin position="37"/>
        <end position="46"/>
    </location>
</feature>
<dbReference type="AlphaFoldDB" id="K6DL12"/>
<reference evidence="3 4" key="1">
    <citation type="journal article" date="2012" name="Front. Microbiol.">
        <title>Redundancy and modularity in membrane-associated dissimilatory nitrate reduction in Bacillus.</title>
        <authorList>
            <person name="Heylen K."/>
            <person name="Keltjens J."/>
        </authorList>
    </citation>
    <scope>NUCLEOTIDE SEQUENCE [LARGE SCALE GENOMIC DNA]</scope>
    <source>
        <strain evidence="3 4">LMG 9581</strain>
    </source>
</reference>
<feature type="domain" description="Sin" evidence="2">
    <location>
        <begin position="44"/>
        <end position="82"/>
    </location>
</feature>